<feature type="transmembrane region" description="Helical" evidence="1">
    <location>
        <begin position="67"/>
        <end position="86"/>
    </location>
</feature>
<dbReference type="EMBL" id="GL379879">
    <property type="protein sequence ID" value="EGT59957.1"/>
    <property type="molecule type" value="Genomic_DNA"/>
</dbReference>
<keyword evidence="3" id="KW-1185">Reference proteome</keyword>
<keyword evidence="1" id="KW-0812">Transmembrane</keyword>
<keyword evidence="1" id="KW-0472">Membrane</keyword>
<protein>
    <submittedName>
        <fullName evidence="2">Uncharacterized protein</fullName>
    </submittedName>
</protein>
<dbReference type="InParanoid" id="G0NGD1"/>
<evidence type="ECO:0000313" key="2">
    <source>
        <dbReference type="EMBL" id="EGT59957.1"/>
    </source>
</evidence>
<feature type="transmembrane region" description="Helical" evidence="1">
    <location>
        <begin position="124"/>
        <end position="147"/>
    </location>
</feature>
<dbReference type="AlphaFoldDB" id="G0NGD1"/>
<keyword evidence="1" id="KW-1133">Transmembrane helix</keyword>
<dbReference type="Proteomes" id="UP000008068">
    <property type="component" value="Unassembled WGS sequence"/>
</dbReference>
<feature type="transmembrane region" description="Helical" evidence="1">
    <location>
        <begin position="7"/>
        <end position="26"/>
    </location>
</feature>
<evidence type="ECO:0000256" key="1">
    <source>
        <dbReference type="SAM" id="Phobius"/>
    </source>
</evidence>
<reference evidence="3" key="1">
    <citation type="submission" date="2011-07" db="EMBL/GenBank/DDBJ databases">
        <authorList>
            <consortium name="Caenorhabditis brenneri Sequencing and Analysis Consortium"/>
            <person name="Wilson R.K."/>
        </authorList>
    </citation>
    <scope>NUCLEOTIDE SEQUENCE [LARGE SCALE GENOMIC DNA]</scope>
    <source>
        <strain evidence="3">PB2801</strain>
    </source>
</reference>
<organism evidence="3">
    <name type="scientific">Caenorhabditis brenneri</name>
    <name type="common">Nematode worm</name>
    <dbReference type="NCBI Taxonomy" id="135651"/>
    <lineage>
        <taxon>Eukaryota</taxon>
        <taxon>Metazoa</taxon>
        <taxon>Ecdysozoa</taxon>
        <taxon>Nematoda</taxon>
        <taxon>Chromadorea</taxon>
        <taxon>Rhabditida</taxon>
        <taxon>Rhabditina</taxon>
        <taxon>Rhabditomorpha</taxon>
        <taxon>Rhabditoidea</taxon>
        <taxon>Rhabditidae</taxon>
        <taxon>Peloderinae</taxon>
        <taxon>Caenorhabditis</taxon>
    </lineage>
</organism>
<dbReference type="HOGENOM" id="CLU_1148053_0_0_1"/>
<sequence length="242" mass="27012">MSSKCGIIVAAVLTSMFVMCTVLVFHPDVFPHFVDFMEKSGYSFKKDADKAMNDFSIYFRHSDPSKLALVGGLIVLALGGTFYFIYSTFFYEEEDYEGYYLLPKKHFSLDKYFMKVGMPSPSTTLFVGTLLSCSFIISVIFVCQPGILPKFLGKELKIEPLEGIKSGTDDLTTSNGNHPSSTLIVTVATIIVCAVVLFFSGFCFFICVELTHKEDGLDGYEEVPKSGFLQEKFPLEKLARKV</sequence>
<evidence type="ECO:0000313" key="3">
    <source>
        <dbReference type="Proteomes" id="UP000008068"/>
    </source>
</evidence>
<name>G0NGD1_CAEBE</name>
<proteinExistence type="predicted"/>
<accession>G0NGD1</accession>
<gene>
    <name evidence="2" type="ORF">CAEBREN_04024</name>
</gene>
<feature type="transmembrane region" description="Helical" evidence="1">
    <location>
        <begin position="183"/>
        <end position="208"/>
    </location>
</feature>